<evidence type="ECO:0000256" key="2">
    <source>
        <dbReference type="ARBA" id="ARBA00022670"/>
    </source>
</evidence>
<keyword evidence="3 8" id="KW-0479">Metal-binding</keyword>
<dbReference type="CDD" id="cd04056">
    <property type="entry name" value="Peptidases_S53"/>
    <property type="match status" value="1"/>
</dbReference>
<evidence type="ECO:0000256" key="6">
    <source>
        <dbReference type="ARBA" id="ARBA00022837"/>
    </source>
</evidence>
<dbReference type="GO" id="GO:0005576">
    <property type="term" value="C:extracellular region"/>
    <property type="evidence" value="ECO:0007669"/>
    <property type="project" value="UniProtKB-SubCell"/>
</dbReference>
<evidence type="ECO:0000256" key="7">
    <source>
        <dbReference type="ARBA" id="ARBA00023145"/>
    </source>
</evidence>
<dbReference type="EMBL" id="JACAZI010000002">
    <property type="protein sequence ID" value="KAF7369615.1"/>
    <property type="molecule type" value="Genomic_DNA"/>
</dbReference>
<keyword evidence="4 8" id="KW-0378">Hydrolase</keyword>
<keyword evidence="7" id="KW-0865">Zymogen</keyword>
<evidence type="ECO:0000313" key="12">
    <source>
        <dbReference type="Proteomes" id="UP000620124"/>
    </source>
</evidence>
<dbReference type="Gene3D" id="3.40.50.200">
    <property type="entry name" value="Peptidase S8/S53 domain"/>
    <property type="match status" value="1"/>
</dbReference>
<feature type="active site" description="Charge relay system" evidence="8">
    <location>
        <position position="481"/>
    </location>
</feature>
<evidence type="ECO:0000256" key="1">
    <source>
        <dbReference type="ARBA" id="ARBA00004239"/>
    </source>
</evidence>
<dbReference type="InterPro" id="IPR015366">
    <property type="entry name" value="S53_propep"/>
</dbReference>
<dbReference type="PROSITE" id="PS51695">
    <property type="entry name" value="SEDOLISIN"/>
    <property type="match status" value="1"/>
</dbReference>
<evidence type="ECO:0000256" key="3">
    <source>
        <dbReference type="ARBA" id="ARBA00022723"/>
    </source>
</evidence>
<feature type="signal peptide" evidence="9">
    <location>
        <begin position="1"/>
        <end position="19"/>
    </location>
</feature>
<dbReference type="GO" id="GO:0006508">
    <property type="term" value="P:proteolysis"/>
    <property type="evidence" value="ECO:0007669"/>
    <property type="project" value="UniProtKB-KW"/>
</dbReference>
<feature type="binding site" evidence="8">
    <location>
        <position position="545"/>
    </location>
    <ligand>
        <name>Ca(2+)</name>
        <dbReference type="ChEBI" id="CHEBI:29108"/>
    </ligand>
</feature>
<dbReference type="GO" id="GO:0004252">
    <property type="term" value="F:serine-type endopeptidase activity"/>
    <property type="evidence" value="ECO:0007669"/>
    <property type="project" value="UniProtKB-UniRule"/>
</dbReference>
<proteinExistence type="predicted"/>
<dbReference type="AlphaFoldDB" id="A0A8H6YYX7"/>
<dbReference type="GO" id="GO:0046872">
    <property type="term" value="F:metal ion binding"/>
    <property type="evidence" value="ECO:0007669"/>
    <property type="project" value="UniProtKB-UniRule"/>
</dbReference>
<dbReference type="InterPro" id="IPR030400">
    <property type="entry name" value="Sedolisin_dom"/>
</dbReference>
<dbReference type="SUPFAM" id="SSF54897">
    <property type="entry name" value="Protease propeptides/inhibitors"/>
    <property type="match status" value="1"/>
</dbReference>
<keyword evidence="9" id="KW-0732">Signal</keyword>
<evidence type="ECO:0000256" key="9">
    <source>
        <dbReference type="SAM" id="SignalP"/>
    </source>
</evidence>
<gene>
    <name evidence="11" type="ORF">MVEN_00292300</name>
</gene>
<dbReference type="Pfam" id="PF09286">
    <property type="entry name" value="Pro-kuma_activ"/>
    <property type="match status" value="1"/>
</dbReference>
<dbReference type="Proteomes" id="UP000620124">
    <property type="component" value="Unassembled WGS sequence"/>
</dbReference>
<dbReference type="OrthoDB" id="2589805at2759"/>
<evidence type="ECO:0000259" key="10">
    <source>
        <dbReference type="PROSITE" id="PS51695"/>
    </source>
</evidence>
<keyword evidence="12" id="KW-1185">Reference proteome</keyword>
<organism evidence="11 12">
    <name type="scientific">Mycena venus</name>
    <dbReference type="NCBI Taxonomy" id="2733690"/>
    <lineage>
        <taxon>Eukaryota</taxon>
        <taxon>Fungi</taxon>
        <taxon>Dikarya</taxon>
        <taxon>Basidiomycota</taxon>
        <taxon>Agaricomycotina</taxon>
        <taxon>Agaricomycetes</taxon>
        <taxon>Agaricomycetidae</taxon>
        <taxon>Agaricales</taxon>
        <taxon>Marasmiineae</taxon>
        <taxon>Mycenaceae</taxon>
        <taxon>Mycena</taxon>
    </lineage>
</organism>
<evidence type="ECO:0000313" key="11">
    <source>
        <dbReference type="EMBL" id="KAF7369615.1"/>
    </source>
</evidence>
<accession>A0A8H6YYX7</accession>
<dbReference type="SMART" id="SM00944">
    <property type="entry name" value="Pro-kuma_activ"/>
    <property type="match status" value="1"/>
</dbReference>
<feature type="domain" description="Peptidase S53" evidence="10">
    <location>
        <begin position="210"/>
        <end position="566"/>
    </location>
</feature>
<feature type="binding site" evidence="8">
    <location>
        <position position="547"/>
    </location>
    <ligand>
        <name>Ca(2+)</name>
        <dbReference type="ChEBI" id="CHEBI:29108"/>
    </ligand>
</feature>
<dbReference type="PANTHER" id="PTHR14218">
    <property type="entry name" value="PROTEASE S8 TRIPEPTIDYL PEPTIDASE I CLN2"/>
    <property type="match status" value="1"/>
</dbReference>
<feature type="active site" description="Charge relay system" evidence="8">
    <location>
        <position position="281"/>
    </location>
</feature>
<protein>
    <submittedName>
        <fullName evidence="11">Family S53 protease-like protein</fullName>
    </submittedName>
</protein>
<feature type="active site" description="Charge relay system" evidence="8">
    <location>
        <position position="285"/>
    </location>
</feature>
<name>A0A8H6YYX7_9AGAR</name>
<comment type="subcellular location">
    <subcellularLocation>
        <location evidence="1">Secreted</location>
        <location evidence="1">Extracellular space</location>
    </subcellularLocation>
</comment>
<feature type="binding site" evidence="8">
    <location>
        <position position="523"/>
    </location>
    <ligand>
        <name>Ca(2+)</name>
        <dbReference type="ChEBI" id="CHEBI:29108"/>
    </ligand>
</feature>
<dbReference type="GO" id="GO:0008240">
    <property type="term" value="F:tripeptidyl-peptidase activity"/>
    <property type="evidence" value="ECO:0007669"/>
    <property type="project" value="TreeGrafter"/>
</dbReference>
<feature type="binding site" evidence="8">
    <location>
        <position position="522"/>
    </location>
    <ligand>
        <name>Ca(2+)</name>
        <dbReference type="ChEBI" id="CHEBI:29108"/>
    </ligand>
</feature>
<keyword evidence="6 8" id="KW-0106">Calcium</keyword>
<dbReference type="InterPro" id="IPR036852">
    <property type="entry name" value="Peptidase_S8/S53_dom_sf"/>
</dbReference>
<evidence type="ECO:0000256" key="5">
    <source>
        <dbReference type="ARBA" id="ARBA00022825"/>
    </source>
</evidence>
<dbReference type="SUPFAM" id="SSF52743">
    <property type="entry name" value="Subtilisin-like"/>
    <property type="match status" value="1"/>
</dbReference>
<sequence>MASFKYLFGLLAVVASVTANILVLHERRTTPPSGFVAQGPVSPLRHLTLRFALAANDVAGLQDKLTSVSTPGSPNFRKWLSKDEVKSFIQPSSETTAAFNAFAAANGLKPTVISPAGDWVSITLPVFQANKLFGAQYNQFFHPSLGYSITRTLSMSLPHELVGHVDAIHPSTAFPSSYPRLHPILSPDIQRATKRGEPSASCDSTNPDGRVTPTCLQELYNIPTTPATEKNNVLGITGYGGEFPLEDDTATFLQLFRPDISSNISLTLTSIDDAGQSESGEANLDVQYTAGVATGVPLQFFGAGNSSSDFGTEVFDTTTFLLSLENPPTVLTTSYALTEDDFGISLATKVCNGYMALGARGVSVLFGSGDGGVQGNHDGPTRCTNNFRPVFPASCPFVTAVGATQGISPEKAINFTSGGFSSFFLRPAYQNNAVASFLKTIPPDFPGVFNSSGRGFPDLAVQGWNTPSVLSGETFASGGTSVSAPIVASMISLINDRLMAAGKPVLGFLNPFLYANPSAFTDITIGHNSGFHCPESSAAFNATEGWDATSGMGSPLFDKLLAAAEA</sequence>
<comment type="caution">
    <text evidence="11">The sequence shown here is derived from an EMBL/GenBank/DDBJ whole genome shotgun (WGS) entry which is preliminary data.</text>
</comment>
<keyword evidence="2 8" id="KW-0645">Protease</keyword>
<comment type="cofactor">
    <cofactor evidence="8">
        <name>Ca(2+)</name>
        <dbReference type="ChEBI" id="CHEBI:29108"/>
    </cofactor>
    <text evidence="8">Binds 1 Ca(2+) ion per subunit.</text>
</comment>
<dbReference type="CDD" id="cd11377">
    <property type="entry name" value="Pro-peptidase_S53"/>
    <property type="match status" value="1"/>
</dbReference>
<feature type="chain" id="PRO_5034712277" evidence="9">
    <location>
        <begin position="20"/>
        <end position="566"/>
    </location>
</feature>
<keyword evidence="5 8" id="KW-0720">Serine protease</keyword>
<evidence type="ECO:0000256" key="8">
    <source>
        <dbReference type="PROSITE-ProRule" id="PRU01032"/>
    </source>
</evidence>
<dbReference type="PANTHER" id="PTHR14218:SF10">
    <property type="entry name" value="PEPTIDASE S53 DOMAIN-CONTAINING PROTEIN"/>
    <property type="match status" value="1"/>
</dbReference>
<dbReference type="InterPro" id="IPR050819">
    <property type="entry name" value="Tripeptidyl-peptidase_I"/>
</dbReference>
<reference evidence="11" key="1">
    <citation type="submission" date="2020-05" db="EMBL/GenBank/DDBJ databases">
        <title>Mycena genomes resolve the evolution of fungal bioluminescence.</title>
        <authorList>
            <person name="Tsai I.J."/>
        </authorList>
    </citation>
    <scope>NUCLEOTIDE SEQUENCE</scope>
    <source>
        <strain evidence="11">CCC161011</strain>
    </source>
</reference>
<evidence type="ECO:0000256" key="4">
    <source>
        <dbReference type="ARBA" id="ARBA00022801"/>
    </source>
</evidence>